<dbReference type="AlphaFoldDB" id="J4UGG8"/>
<dbReference type="InParanoid" id="J4UGG8"/>
<dbReference type="Proteomes" id="UP000002762">
    <property type="component" value="Unassembled WGS sequence"/>
</dbReference>
<dbReference type="GeneID" id="19892120"/>
<name>J4UGG8_BEAB2</name>
<feature type="compositionally biased region" description="Basic and acidic residues" evidence="1">
    <location>
        <begin position="1"/>
        <end position="18"/>
    </location>
</feature>
<evidence type="ECO:0000256" key="1">
    <source>
        <dbReference type="SAM" id="MobiDB-lite"/>
    </source>
</evidence>
<organism evidence="2 3">
    <name type="scientific">Beauveria bassiana (strain ARSEF 2860)</name>
    <name type="common">White muscardine disease fungus</name>
    <name type="synonym">Tritirachium shiotae</name>
    <dbReference type="NCBI Taxonomy" id="655819"/>
    <lineage>
        <taxon>Eukaryota</taxon>
        <taxon>Fungi</taxon>
        <taxon>Dikarya</taxon>
        <taxon>Ascomycota</taxon>
        <taxon>Pezizomycotina</taxon>
        <taxon>Sordariomycetes</taxon>
        <taxon>Hypocreomycetidae</taxon>
        <taxon>Hypocreales</taxon>
        <taxon>Cordycipitaceae</taxon>
        <taxon>Beauveria</taxon>
    </lineage>
</organism>
<dbReference type="RefSeq" id="XP_008602427.1">
    <property type="nucleotide sequence ID" value="XM_008604205.1"/>
</dbReference>
<feature type="region of interest" description="Disordered" evidence="1">
    <location>
        <begin position="1"/>
        <end position="27"/>
    </location>
</feature>
<dbReference type="EMBL" id="JH725194">
    <property type="protein sequence ID" value="EJP61952.1"/>
    <property type="molecule type" value="Genomic_DNA"/>
</dbReference>
<dbReference type="HOGENOM" id="CLU_1288695_0_0_1"/>
<sequence length="214" mass="24173">MQSRYGREECGDEERRDQNGWFFEEQDDPMDLDSQPIHLGMYVEPPRMLEAVRRYMEILEEARRADARQSPSHQCLCLEVVGAVRDGLVSVQPGLLLLSTAREPAVRVGSTELASLLHNASVTDFTRDCACVLDMLREYVLAQAAASQAGKNVLCPILLQEALQMLFVKESGVQSVKAEDMYRMLSVLPTRVAGRPVEVEWLTSQRRRMRTALC</sequence>
<evidence type="ECO:0000313" key="3">
    <source>
        <dbReference type="Proteomes" id="UP000002762"/>
    </source>
</evidence>
<proteinExistence type="predicted"/>
<gene>
    <name evidence="2" type="ORF">BBA_09108</name>
</gene>
<accession>J4UGG8</accession>
<protein>
    <submittedName>
        <fullName evidence="2">Uncharacterized protein</fullName>
    </submittedName>
</protein>
<evidence type="ECO:0000313" key="2">
    <source>
        <dbReference type="EMBL" id="EJP61952.1"/>
    </source>
</evidence>
<keyword evidence="3" id="KW-1185">Reference proteome</keyword>
<reference evidence="2 3" key="1">
    <citation type="journal article" date="2012" name="Sci. Rep.">
        <title>Genomic perspectives on the evolution of fungal entomopathogenicity in Beauveria bassiana.</title>
        <authorList>
            <person name="Xiao G."/>
            <person name="Ying S.H."/>
            <person name="Zheng P."/>
            <person name="Wang Z.L."/>
            <person name="Zhang S."/>
            <person name="Xie X.Q."/>
            <person name="Shang Y."/>
            <person name="St Leger R.J."/>
            <person name="Zhao G.P."/>
            <person name="Wang C."/>
            <person name="Feng M.G."/>
        </authorList>
    </citation>
    <scope>NUCLEOTIDE SEQUENCE [LARGE SCALE GENOMIC DNA]</scope>
    <source>
        <strain evidence="2 3">ARSEF 2860</strain>
    </source>
</reference>